<gene>
    <name evidence="6" type="ordered locus">Marky_1420</name>
</gene>
<dbReference type="InterPro" id="IPR050482">
    <property type="entry name" value="Sensor_HK_TwoCompSys"/>
</dbReference>
<dbReference type="GO" id="GO:0000160">
    <property type="term" value="P:phosphorelay signal transduction system"/>
    <property type="evidence" value="ECO:0007669"/>
    <property type="project" value="UniProtKB-KW"/>
</dbReference>
<evidence type="ECO:0000256" key="4">
    <source>
        <dbReference type="SAM" id="Phobius"/>
    </source>
</evidence>
<dbReference type="RefSeq" id="WP_013704202.1">
    <property type="nucleotide sequence ID" value="NC_015387.1"/>
</dbReference>
<evidence type="ECO:0000256" key="3">
    <source>
        <dbReference type="ARBA" id="ARBA00023012"/>
    </source>
</evidence>
<feature type="domain" description="Histidine kinase/HSP90-like ATPase" evidence="5">
    <location>
        <begin position="212"/>
        <end position="286"/>
    </location>
</feature>
<dbReference type="KEGG" id="mhd:Marky_1420"/>
<proteinExistence type="predicted"/>
<organism evidence="6 7">
    <name type="scientific">Marinithermus hydrothermalis (strain DSM 14884 / JCM 11576 / T1)</name>
    <dbReference type="NCBI Taxonomy" id="869210"/>
    <lineage>
        <taxon>Bacteria</taxon>
        <taxon>Thermotogati</taxon>
        <taxon>Deinococcota</taxon>
        <taxon>Deinococci</taxon>
        <taxon>Thermales</taxon>
        <taxon>Thermaceae</taxon>
        <taxon>Marinithermus</taxon>
    </lineage>
</organism>
<sequence>MRRGAYRAIILGAGLAYLAPLLLLLLQAAASASPPLRAFYATHHAAVDMTAALLAASLGGGTALLVLGRVLRPWVRLEAALNALLSGKERLAPVGEAHADRVVARINTLLELQRDLVRLLELERARLARELHDGAIQSLLAARWALEEGDRDRALAALAEAEAVLRAATRGLMPPALEHLPLEDALTELGEQLGLSVTAHVEGTLDPEARLEAYRIVQHALHNAKRHGEAGRAWVRVTGGTEVTVRVEDDGHGEVLREGQGLELLRARLRLLGGRLEWKRSRRGSTALIAAWPRERSFEP</sequence>
<keyword evidence="4" id="KW-0812">Transmembrane</keyword>
<dbReference type="eggNOG" id="COG4585">
    <property type="taxonomic scope" value="Bacteria"/>
</dbReference>
<reference evidence="6 7" key="1">
    <citation type="journal article" date="2012" name="Stand. Genomic Sci.">
        <title>Complete genome sequence of the aerobic, heterotroph Marinithermus hydrothermalis type strain (T1(T)) from a deep-sea hydrothermal vent chimney.</title>
        <authorList>
            <person name="Copeland A."/>
            <person name="Gu W."/>
            <person name="Yasawong M."/>
            <person name="Lapidus A."/>
            <person name="Lucas S."/>
            <person name="Deshpande S."/>
            <person name="Pagani I."/>
            <person name="Tapia R."/>
            <person name="Cheng J.F."/>
            <person name="Goodwin L.A."/>
            <person name="Pitluck S."/>
            <person name="Liolios K."/>
            <person name="Ivanova N."/>
            <person name="Mavromatis K."/>
            <person name="Mikhailova N."/>
            <person name="Pati A."/>
            <person name="Chen A."/>
            <person name="Palaniappan K."/>
            <person name="Land M."/>
            <person name="Pan C."/>
            <person name="Brambilla E.M."/>
            <person name="Rohde M."/>
            <person name="Tindall B.J."/>
            <person name="Sikorski J."/>
            <person name="Goker M."/>
            <person name="Detter J.C."/>
            <person name="Bristow J."/>
            <person name="Eisen J.A."/>
            <person name="Markowitz V."/>
            <person name="Hugenholtz P."/>
            <person name="Kyrpides N.C."/>
            <person name="Klenk H.P."/>
            <person name="Woyke T."/>
        </authorList>
    </citation>
    <scope>NUCLEOTIDE SEQUENCE [LARGE SCALE GENOMIC DNA]</scope>
    <source>
        <strain evidence="7">DSM 14884 / JCM 11576 / T1</strain>
    </source>
</reference>
<keyword evidence="4" id="KW-1133">Transmembrane helix</keyword>
<dbReference type="AlphaFoldDB" id="F2NMI5"/>
<evidence type="ECO:0000313" key="7">
    <source>
        <dbReference type="Proteomes" id="UP000007030"/>
    </source>
</evidence>
<dbReference type="Gene3D" id="3.30.565.10">
    <property type="entry name" value="Histidine kinase-like ATPase, C-terminal domain"/>
    <property type="match status" value="1"/>
</dbReference>
<dbReference type="SUPFAM" id="SSF55874">
    <property type="entry name" value="ATPase domain of HSP90 chaperone/DNA topoisomerase II/histidine kinase"/>
    <property type="match status" value="1"/>
</dbReference>
<evidence type="ECO:0000256" key="1">
    <source>
        <dbReference type="ARBA" id="ARBA00022679"/>
    </source>
</evidence>
<keyword evidence="3" id="KW-0902">Two-component regulatory system</keyword>
<dbReference type="Pfam" id="PF02518">
    <property type="entry name" value="HATPase_c"/>
    <property type="match status" value="1"/>
</dbReference>
<dbReference type="GO" id="GO:0016301">
    <property type="term" value="F:kinase activity"/>
    <property type="evidence" value="ECO:0007669"/>
    <property type="project" value="UniProtKB-KW"/>
</dbReference>
<keyword evidence="4" id="KW-0472">Membrane</keyword>
<dbReference type="PANTHER" id="PTHR24421:SF58">
    <property type="entry name" value="SIGNAL TRANSDUCTION HISTIDINE-PROTEIN KINASE_PHOSPHATASE UHPB"/>
    <property type="match status" value="1"/>
</dbReference>
<dbReference type="PANTHER" id="PTHR24421">
    <property type="entry name" value="NITRATE/NITRITE SENSOR PROTEIN NARX-RELATED"/>
    <property type="match status" value="1"/>
</dbReference>
<keyword evidence="7" id="KW-1185">Reference proteome</keyword>
<name>F2NMI5_MARHT</name>
<dbReference type="Proteomes" id="UP000007030">
    <property type="component" value="Chromosome"/>
</dbReference>
<dbReference type="InterPro" id="IPR036890">
    <property type="entry name" value="HATPase_C_sf"/>
</dbReference>
<dbReference type="STRING" id="869210.Marky_1420"/>
<evidence type="ECO:0000259" key="5">
    <source>
        <dbReference type="Pfam" id="PF02518"/>
    </source>
</evidence>
<accession>F2NMI5</accession>
<dbReference type="HOGENOM" id="CLU_926894_0_0_0"/>
<protein>
    <submittedName>
        <fullName evidence="6">Signal transduction histidine kinase</fullName>
    </submittedName>
</protein>
<keyword evidence="1" id="KW-0808">Transferase</keyword>
<dbReference type="OrthoDB" id="9778496at2"/>
<dbReference type="EMBL" id="CP002630">
    <property type="protein sequence ID" value="AEB12155.1"/>
    <property type="molecule type" value="Genomic_DNA"/>
</dbReference>
<dbReference type="InterPro" id="IPR003594">
    <property type="entry name" value="HATPase_dom"/>
</dbReference>
<keyword evidence="2 6" id="KW-0418">Kinase</keyword>
<evidence type="ECO:0000313" key="6">
    <source>
        <dbReference type="EMBL" id="AEB12155.1"/>
    </source>
</evidence>
<evidence type="ECO:0000256" key="2">
    <source>
        <dbReference type="ARBA" id="ARBA00022777"/>
    </source>
</evidence>
<feature type="transmembrane region" description="Helical" evidence="4">
    <location>
        <begin position="47"/>
        <end position="67"/>
    </location>
</feature>